<gene>
    <name evidence="3" type="ORF">GCM10010446_49960</name>
</gene>
<dbReference type="Proteomes" id="UP001500403">
    <property type="component" value="Unassembled WGS sequence"/>
</dbReference>
<evidence type="ECO:0008006" key="5">
    <source>
        <dbReference type="Google" id="ProtNLM"/>
    </source>
</evidence>
<dbReference type="RefSeq" id="WP_344497813.1">
    <property type="nucleotide sequence ID" value="NZ_BAAAUD010000048.1"/>
</dbReference>
<protein>
    <recommendedName>
        <fullName evidence="5">Secreted protein</fullName>
    </recommendedName>
</protein>
<accession>A0ABN3XIH0</accession>
<feature type="region of interest" description="Disordered" evidence="1">
    <location>
        <begin position="53"/>
        <end position="83"/>
    </location>
</feature>
<dbReference type="PROSITE" id="PS51257">
    <property type="entry name" value="PROKAR_LIPOPROTEIN"/>
    <property type="match status" value="1"/>
</dbReference>
<evidence type="ECO:0000256" key="2">
    <source>
        <dbReference type="SAM" id="SignalP"/>
    </source>
</evidence>
<comment type="caution">
    <text evidence="3">The sequence shown here is derived from an EMBL/GenBank/DDBJ whole genome shotgun (WGS) entry which is preliminary data.</text>
</comment>
<evidence type="ECO:0000313" key="3">
    <source>
        <dbReference type="EMBL" id="GAA2958737.1"/>
    </source>
</evidence>
<feature type="signal peptide" evidence="2">
    <location>
        <begin position="1"/>
        <end position="28"/>
    </location>
</feature>
<evidence type="ECO:0000313" key="4">
    <source>
        <dbReference type="Proteomes" id="UP001500403"/>
    </source>
</evidence>
<keyword evidence="4" id="KW-1185">Reference proteome</keyword>
<evidence type="ECO:0000256" key="1">
    <source>
        <dbReference type="SAM" id="MobiDB-lite"/>
    </source>
</evidence>
<proteinExistence type="predicted"/>
<feature type="chain" id="PRO_5045272625" description="Secreted protein" evidence="2">
    <location>
        <begin position="29"/>
        <end position="83"/>
    </location>
</feature>
<organism evidence="3 4">
    <name type="scientific">Streptomyces enissocaesilis</name>
    <dbReference type="NCBI Taxonomy" id="332589"/>
    <lineage>
        <taxon>Bacteria</taxon>
        <taxon>Bacillati</taxon>
        <taxon>Actinomycetota</taxon>
        <taxon>Actinomycetes</taxon>
        <taxon>Kitasatosporales</taxon>
        <taxon>Streptomycetaceae</taxon>
        <taxon>Streptomyces</taxon>
        <taxon>Streptomyces rochei group</taxon>
    </lineage>
</organism>
<reference evidence="3 4" key="1">
    <citation type="journal article" date="2019" name="Int. J. Syst. Evol. Microbiol.">
        <title>The Global Catalogue of Microorganisms (GCM) 10K type strain sequencing project: providing services to taxonomists for standard genome sequencing and annotation.</title>
        <authorList>
            <consortium name="The Broad Institute Genomics Platform"/>
            <consortium name="The Broad Institute Genome Sequencing Center for Infectious Disease"/>
            <person name="Wu L."/>
            <person name="Ma J."/>
        </authorList>
    </citation>
    <scope>NUCLEOTIDE SEQUENCE [LARGE SCALE GENOMIC DNA]</scope>
    <source>
        <strain evidence="3 4">JCM 9088</strain>
    </source>
</reference>
<dbReference type="EMBL" id="BAAAUD010000048">
    <property type="protein sequence ID" value="GAA2958737.1"/>
    <property type="molecule type" value="Genomic_DNA"/>
</dbReference>
<name>A0ABN3XIH0_9ACTN</name>
<keyword evidence="2" id="KW-0732">Signal</keyword>
<sequence>MRNNRNFFAAVIGAACLNVLLFTGTANAEDDLPWTLSVPTAVTTLTVTVGAEDDLPWTGPAPAPAPAPVGKAGGLDGDLPWTK</sequence>